<sequence>MPWRHKHRLPNNNKSAEHRVSCLKGRLIRDIMLLQYYVNTMTWYIERDYAEKVNDNYCDGLFWYLPHHPVFHPKKPNKLRVVFDCAAKYAGTSLNKNIYSGPDLVNNLVDVFTRFWQRPIGLTADEAMFHQVLCWPGGNLEKEPVSCLRF</sequence>
<evidence type="ECO:0000313" key="1">
    <source>
        <dbReference type="EMBL" id="VDO83572.1"/>
    </source>
</evidence>
<dbReference type="PANTHER" id="PTHR47331:SF1">
    <property type="entry name" value="GAG-LIKE PROTEIN"/>
    <property type="match status" value="1"/>
</dbReference>
<proteinExistence type="predicted"/>
<dbReference type="PANTHER" id="PTHR47331">
    <property type="entry name" value="PHD-TYPE DOMAIN-CONTAINING PROTEIN"/>
    <property type="match status" value="1"/>
</dbReference>
<organism evidence="1 2">
    <name type="scientific">Schistosoma mattheei</name>
    <dbReference type="NCBI Taxonomy" id="31246"/>
    <lineage>
        <taxon>Eukaryota</taxon>
        <taxon>Metazoa</taxon>
        <taxon>Spiralia</taxon>
        <taxon>Lophotrochozoa</taxon>
        <taxon>Platyhelminthes</taxon>
        <taxon>Trematoda</taxon>
        <taxon>Digenea</taxon>
        <taxon>Strigeidida</taxon>
        <taxon>Schistosomatoidea</taxon>
        <taxon>Schistosomatidae</taxon>
        <taxon>Schistosoma</taxon>
    </lineage>
</organism>
<name>A0A3P8CH71_9TREM</name>
<dbReference type="EMBL" id="UZAL01002547">
    <property type="protein sequence ID" value="VDO83572.1"/>
    <property type="molecule type" value="Genomic_DNA"/>
</dbReference>
<reference evidence="1 2" key="1">
    <citation type="submission" date="2018-11" db="EMBL/GenBank/DDBJ databases">
        <authorList>
            <consortium name="Pathogen Informatics"/>
        </authorList>
    </citation>
    <scope>NUCLEOTIDE SEQUENCE [LARGE SCALE GENOMIC DNA]</scope>
    <source>
        <strain>Denwood</strain>
        <strain evidence="2">Zambia</strain>
    </source>
</reference>
<evidence type="ECO:0000313" key="2">
    <source>
        <dbReference type="Proteomes" id="UP000269396"/>
    </source>
</evidence>
<accession>A0A3P8CH71</accession>
<gene>
    <name evidence="1" type="ORF">SMTD_LOCUS2025</name>
</gene>
<keyword evidence="2" id="KW-1185">Reference proteome</keyword>
<protein>
    <submittedName>
        <fullName evidence="1">Uncharacterized protein</fullName>
    </submittedName>
</protein>
<dbReference type="AlphaFoldDB" id="A0A3P8CH71"/>
<dbReference type="Proteomes" id="UP000269396">
    <property type="component" value="Unassembled WGS sequence"/>
</dbReference>